<evidence type="ECO:0000313" key="2">
    <source>
        <dbReference type="EMBL" id="GJT99458.1"/>
    </source>
</evidence>
<organism evidence="2 3">
    <name type="scientific">Tanacetum coccineum</name>
    <dbReference type="NCBI Taxonomy" id="301880"/>
    <lineage>
        <taxon>Eukaryota</taxon>
        <taxon>Viridiplantae</taxon>
        <taxon>Streptophyta</taxon>
        <taxon>Embryophyta</taxon>
        <taxon>Tracheophyta</taxon>
        <taxon>Spermatophyta</taxon>
        <taxon>Magnoliopsida</taxon>
        <taxon>eudicotyledons</taxon>
        <taxon>Gunneridae</taxon>
        <taxon>Pentapetalae</taxon>
        <taxon>asterids</taxon>
        <taxon>campanulids</taxon>
        <taxon>Asterales</taxon>
        <taxon>Asteraceae</taxon>
        <taxon>Asteroideae</taxon>
        <taxon>Anthemideae</taxon>
        <taxon>Anthemidinae</taxon>
        <taxon>Tanacetum</taxon>
    </lineage>
</organism>
<name>A0ABQ5IJF6_9ASTR</name>
<gene>
    <name evidence="2" type="ORF">Tco_1109797</name>
</gene>
<dbReference type="Proteomes" id="UP001151760">
    <property type="component" value="Unassembled WGS sequence"/>
</dbReference>
<reference evidence="2" key="1">
    <citation type="journal article" date="2022" name="Int. J. Mol. Sci.">
        <title>Draft Genome of Tanacetum Coccineum: Genomic Comparison of Closely Related Tanacetum-Family Plants.</title>
        <authorList>
            <person name="Yamashiro T."/>
            <person name="Shiraishi A."/>
            <person name="Nakayama K."/>
            <person name="Satake H."/>
        </authorList>
    </citation>
    <scope>NUCLEOTIDE SEQUENCE</scope>
</reference>
<reference evidence="2" key="2">
    <citation type="submission" date="2022-01" db="EMBL/GenBank/DDBJ databases">
        <authorList>
            <person name="Yamashiro T."/>
            <person name="Shiraishi A."/>
            <person name="Satake H."/>
            <person name="Nakayama K."/>
        </authorList>
    </citation>
    <scope>NUCLEOTIDE SEQUENCE</scope>
</reference>
<accession>A0ABQ5IJF6</accession>
<protein>
    <recommendedName>
        <fullName evidence="4">Retrotransposon gag domain-containing protein</fullName>
    </recommendedName>
</protein>
<dbReference type="EMBL" id="BQNB010020773">
    <property type="protein sequence ID" value="GJT99458.1"/>
    <property type="molecule type" value="Genomic_DNA"/>
</dbReference>
<evidence type="ECO:0000313" key="3">
    <source>
        <dbReference type="Proteomes" id="UP001151760"/>
    </source>
</evidence>
<feature type="compositionally biased region" description="Basic residues" evidence="1">
    <location>
        <begin position="1"/>
        <end position="12"/>
    </location>
</feature>
<evidence type="ECO:0000256" key="1">
    <source>
        <dbReference type="SAM" id="MobiDB-lite"/>
    </source>
</evidence>
<keyword evidence="3" id="KW-1185">Reference proteome</keyword>
<feature type="region of interest" description="Disordered" evidence="1">
    <location>
        <begin position="1"/>
        <end position="20"/>
    </location>
</feature>
<sequence length="227" mass="25446">MRTRSSNRRRSRSNQQQQLTPVIVEEPEVPMADNRTMAELLHQAPTAGTKMLSSSSIQDKEIFELKPSIITLVQSKIFRGSEQDEPHSHIRYFESITNNLRYPNVPSTTIKLLLFPFSIEGAARTWLDKEPPRSILTWNDLDSLNSAAGGNFLDKMPNDCLRIIESKAKVRHSRNAVVSRVSTNAPPSSSSPSDFELQQIAATLEDKLALSIDNRMSNFISIATPPN</sequence>
<evidence type="ECO:0008006" key="4">
    <source>
        <dbReference type="Google" id="ProtNLM"/>
    </source>
</evidence>
<comment type="caution">
    <text evidence="2">The sequence shown here is derived from an EMBL/GenBank/DDBJ whole genome shotgun (WGS) entry which is preliminary data.</text>
</comment>
<proteinExistence type="predicted"/>